<evidence type="ECO:0000256" key="1">
    <source>
        <dbReference type="SAM" id="Phobius"/>
    </source>
</evidence>
<keyword evidence="1" id="KW-1133">Transmembrane helix</keyword>
<feature type="transmembrane region" description="Helical" evidence="1">
    <location>
        <begin position="122"/>
        <end position="141"/>
    </location>
</feature>
<feature type="transmembrane region" description="Helical" evidence="1">
    <location>
        <begin position="323"/>
        <end position="342"/>
    </location>
</feature>
<feature type="transmembrane region" description="Helical" evidence="1">
    <location>
        <begin position="88"/>
        <end position="110"/>
    </location>
</feature>
<feature type="transmembrane region" description="Helical" evidence="1">
    <location>
        <begin position="175"/>
        <end position="195"/>
    </location>
</feature>
<dbReference type="InterPro" id="IPR051533">
    <property type="entry name" value="WaaL-like"/>
</dbReference>
<sequence length="479" mass="47915">MAHRSHLTSGRRHSHIDSAVIAGVVVLAAALVVGVLLADASGVLPVTRSVPAVVGLAVVVGVVALRGVEDLGVGLLLLAALTATWNGLSGAGLSIAQPALAAALVVLAVVTVVGRRRIVVPVWVWVLPATIVLVAVAAWFFPPAPGYLAVRTTVPIPDSVAAAVPPYALANVVNMVRWLVSALALPVAACLAIAARPRLAPLLAVTAALGAAVNAAVALSDALGVTAISARLVPIVDIGGRQAGLGAQPNHLALAAALAVPVVTWRVLVAATPLRRAAWLVVGIVLVAGLATAASRAGLGAAVVGAGLTVLALRAGRRLVLPLVGGVVAAAVVAVAAAPALLDRVAEQLRLSGAESAAESNAVRGGIAEQAVADFRHSPLHGLGLPVVTDAHDIFLQLLAAGGVLLLLGFALFVLGFVGEVRRLGDLADGLPRVLLVSFVSWLLVGAVVNQLTDAFLYLPVAIVAGLASHSVLARGAPA</sequence>
<dbReference type="PANTHER" id="PTHR37422">
    <property type="entry name" value="TEICHURONIC ACID BIOSYNTHESIS PROTEIN TUAE"/>
    <property type="match status" value="1"/>
</dbReference>
<feature type="transmembrane region" description="Helical" evidence="1">
    <location>
        <begin position="299"/>
        <end position="316"/>
    </location>
</feature>
<keyword evidence="1" id="KW-0472">Membrane</keyword>
<dbReference type="RefSeq" id="WP_378034882.1">
    <property type="nucleotide sequence ID" value="NZ_JBHSIV010000004.1"/>
</dbReference>
<keyword evidence="1" id="KW-0812">Transmembrane</keyword>
<proteinExistence type="predicted"/>
<gene>
    <name evidence="2" type="ORF">ACFPBZ_04865</name>
</gene>
<feature type="transmembrane region" description="Helical" evidence="1">
    <location>
        <begin position="202"/>
        <end position="230"/>
    </location>
</feature>
<keyword evidence="3" id="KW-1185">Reference proteome</keyword>
<feature type="transmembrane region" description="Helical" evidence="1">
    <location>
        <begin position="250"/>
        <end position="269"/>
    </location>
</feature>
<feature type="transmembrane region" description="Helical" evidence="1">
    <location>
        <begin position="276"/>
        <end position="293"/>
    </location>
</feature>
<organism evidence="2 3">
    <name type="scientific">Actinomycetospora atypica</name>
    <dbReference type="NCBI Taxonomy" id="1290095"/>
    <lineage>
        <taxon>Bacteria</taxon>
        <taxon>Bacillati</taxon>
        <taxon>Actinomycetota</taxon>
        <taxon>Actinomycetes</taxon>
        <taxon>Pseudonocardiales</taxon>
        <taxon>Pseudonocardiaceae</taxon>
        <taxon>Actinomycetospora</taxon>
    </lineage>
</organism>
<reference evidence="3" key="1">
    <citation type="journal article" date="2019" name="Int. J. Syst. Evol. Microbiol.">
        <title>The Global Catalogue of Microorganisms (GCM) 10K type strain sequencing project: providing services to taxonomists for standard genome sequencing and annotation.</title>
        <authorList>
            <consortium name="The Broad Institute Genomics Platform"/>
            <consortium name="The Broad Institute Genome Sequencing Center for Infectious Disease"/>
            <person name="Wu L."/>
            <person name="Ma J."/>
        </authorList>
    </citation>
    <scope>NUCLEOTIDE SEQUENCE [LARGE SCALE GENOMIC DNA]</scope>
    <source>
        <strain evidence="3">CGMCC 4.7093</strain>
    </source>
</reference>
<comment type="caution">
    <text evidence="2">The sequence shown here is derived from an EMBL/GenBank/DDBJ whole genome shotgun (WGS) entry which is preliminary data.</text>
</comment>
<dbReference type="EMBL" id="JBHSIV010000004">
    <property type="protein sequence ID" value="MFC5061526.1"/>
    <property type="molecule type" value="Genomic_DNA"/>
</dbReference>
<evidence type="ECO:0000313" key="2">
    <source>
        <dbReference type="EMBL" id="MFC5061526.1"/>
    </source>
</evidence>
<feature type="transmembrane region" description="Helical" evidence="1">
    <location>
        <begin position="394"/>
        <end position="418"/>
    </location>
</feature>
<feature type="transmembrane region" description="Helical" evidence="1">
    <location>
        <begin position="50"/>
        <end position="68"/>
    </location>
</feature>
<name>A0ABV9YM17_9PSEU</name>
<accession>A0ABV9YM17</accession>
<dbReference type="Proteomes" id="UP001595947">
    <property type="component" value="Unassembled WGS sequence"/>
</dbReference>
<feature type="transmembrane region" description="Helical" evidence="1">
    <location>
        <begin position="455"/>
        <end position="474"/>
    </location>
</feature>
<protein>
    <submittedName>
        <fullName evidence="2">Uncharacterized protein</fullName>
    </submittedName>
</protein>
<feature type="transmembrane region" description="Helical" evidence="1">
    <location>
        <begin position="430"/>
        <end position="449"/>
    </location>
</feature>
<feature type="transmembrane region" description="Helical" evidence="1">
    <location>
        <begin position="20"/>
        <end position="38"/>
    </location>
</feature>
<evidence type="ECO:0000313" key="3">
    <source>
        <dbReference type="Proteomes" id="UP001595947"/>
    </source>
</evidence>
<dbReference type="PANTHER" id="PTHR37422:SF13">
    <property type="entry name" value="LIPOPOLYSACCHARIDE BIOSYNTHESIS PROTEIN PA4999-RELATED"/>
    <property type="match status" value="1"/>
</dbReference>